<dbReference type="GO" id="GO:0005886">
    <property type="term" value="C:plasma membrane"/>
    <property type="evidence" value="ECO:0007669"/>
    <property type="project" value="UniProtKB-SubCell"/>
</dbReference>
<keyword evidence="5 8" id="KW-0406">Ion transport</keyword>
<dbReference type="PANTHER" id="PTHR35529:SF1">
    <property type="entry name" value="MANGANESE EFFLUX PUMP MNTP-RELATED"/>
    <property type="match status" value="1"/>
</dbReference>
<evidence type="ECO:0000256" key="3">
    <source>
        <dbReference type="ARBA" id="ARBA00022692"/>
    </source>
</evidence>
<sequence length="187" mass="20123">MSFLTIFLIAVGLAMDAFAVSVSNGISLTNFKVKDSIRQGLYFGAFQFMMPIIGWVLGVSVRQYIEAVDHWIAFILLGIIGINMIRECFGDNEEGSVVNSISVKTMILQAIATSIDALAVGISLAVLNTNIVYASSIICVVAFLFSFFGGMIGKYIGGFLNKKAEFVGGLVLIGIGVKILLEHTILL</sequence>
<keyword evidence="4 8" id="KW-1133">Transmembrane helix</keyword>
<evidence type="ECO:0000256" key="5">
    <source>
        <dbReference type="ARBA" id="ARBA00023065"/>
    </source>
</evidence>
<dbReference type="Proteomes" id="UP000823611">
    <property type="component" value="Unassembled WGS sequence"/>
</dbReference>
<feature type="transmembrane region" description="Helical" evidence="8">
    <location>
        <begin position="41"/>
        <end position="61"/>
    </location>
</feature>
<keyword evidence="1 8" id="KW-0813">Transport</keyword>
<keyword evidence="3 8" id="KW-0812">Transmembrane</keyword>
<comment type="caution">
    <text evidence="9">The sequence shown here is derived from an EMBL/GenBank/DDBJ whole genome shotgun (WGS) entry which is preliminary data.</text>
</comment>
<evidence type="ECO:0000256" key="7">
    <source>
        <dbReference type="ARBA" id="ARBA00023211"/>
    </source>
</evidence>
<dbReference type="AlphaFoldDB" id="A0A9D9DUK3"/>
<dbReference type="GO" id="GO:0005384">
    <property type="term" value="F:manganese ion transmembrane transporter activity"/>
    <property type="evidence" value="ECO:0007669"/>
    <property type="project" value="UniProtKB-UniRule"/>
</dbReference>
<evidence type="ECO:0000256" key="8">
    <source>
        <dbReference type="HAMAP-Rule" id="MF_01521"/>
    </source>
</evidence>
<feature type="transmembrane region" description="Helical" evidence="8">
    <location>
        <begin position="106"/>
        <end position="127"/>
    </location>
</feature>
<evidence type="ECO:0000256" key="2">
    <source>
        <dbReference type="ARBA" id="ARBA00022475"/>
    </source>
</evidence>
<feature type="transmembrane region" description="Helical" evidence="8">
    <location>
        <begin position="132"/>
        <end position="152"/>
    </location>
</feature>
<evidence type="ECO:0000313" key="9">
    <source>
        <dbReference type="EMBL" id="MBO8434259.1"/>
    </source>
</evidence>
<name>A0A9D9DUK3_9FIRM</name>
<keyword evidence="2 8" id="KW-1003">Cell membrane</keyword>
<comment type="similarity">
    <text evidence="8">Belongs to the MntP (TC 9.B.29) family.</text>
</comment>
<dbReference type="InterPro" id="IPR003810">
    <property type="entry name" value="Mntp/YtaF"/>
</dbReference>
<organism evidence="9 10">
    <name type="scientific">Candidatus Fimicola merdigallinarum</name>
    <dbReference type="NCBI Taxonomy" id="2840819"/>
    <lineage>
        <taxon>Bacteria</taxon>
        <taxon>Bacillati</taxon>
        <taxon>Bacillota</taxon>
        <taxon>Clostridia</taxon>
        <taxon>Lachnospirales</taxon>
        <taxon>Lachnospiraceae</taxon>
        <taxon>Lachnospiraceae incertae sedis</taxon>
        <taxon>Candidatus Fimicola</taxon>
    </lineage>
</organism>
<reference evidence="9" key="2">
    <citation type="journal article" date="2021" name="PeerJ">
        <title>Extensive microbial diversity within the chicken gut microbiome revealed by metagenomics and culture.</title>
        <authorList>
            <person name="Gilroy R."/>
            <person name="Ravi A."/>
            <person name="Getino M."/>
            <person name="Pursley I."/>
            <person name="Horton D.L."/>
            <person name="Alikhan N.F."/>
            <person name="Baker D."/>
            <person name="Gharbi K."/>
            <person name="Hall N."/>
            <person name="Watson M."/>
            <person name="Adriaenssens E.M."/>
            <person name="Foster-Nyarko E."/>
            <person name="Jarju S."/>
            <person name="Secka A."/>
            <person name="Antonio M."/>
            <person name="Oren A."/>
            <person name="Chaudhuri R.R."/>
            <person name="La Ragione R."/>
            <person name="Hildebrand F."/>
            <person name="Pallen M.J."/>
        </authorList>
    </citation>
    <scope>NUCLEOTIDE SEQUENCE</scope>
    <source>
        <strain evidence="9">F6-4510</strain>
    </source>
</reference>
<dbReference type="PANTHER" id="PTHR35529">
    <property type="entry name" value="MANGANESE EFFLUX PUMP MNTP-RELATED"/>
    <property type="match status" value="1"/>
</dbReference>
<comment type="subcellular location">
    <subcellularLocation>
        <location evidence="8">Cell membrane</location>
        <topology evidence="8">Multi-pass membrane protein</topology>
    </subcellularLocation>
</comment>
<proteinExistence type="inferred from homology"/>
<dbReference type="HAMAP" id="MF_01521">
    <property type="entry name" value="MntP_pump"/>
    <property type="match status" value="1"/>
</dbReference>
<dbReference type="EMBL" id="JADIMX010000056">
    <property type="protein sequence ID" value="MBO8434259.1"/>
    <property type="molecule type" value="Genomic_DNA"/>
</dbReference>
<gene>
    <name evidence="8" type="primary">mntP</name>
    <name evidence="9" type="ORF">IAC55_02905</name>
</gene>
<evidence type="ECO:0000256" key="1">
    <source>
        <dbReference type="ARBA" id="ARBA00022448"/>
    </source>
</evidence>
<evidence type="ECO:0000256" key="4">
    <source>
        <dbReference type="ARBA" id="ARBA00022989"/>
    </source>
</evidence>
<reference evidence="9" key="1">
    <citation type="submission" date="2020-10" db="EMBL/GenBank/DDBJ databases">
        <authorList>
            <person name="Gilroy R."/>
        </authorList>
    </citation>
    <scope>NUCLEOTIDE SEQUENCE</scope>
    <source>
        <strain evidence="9">F6-4510</strain>
    </source>
</reference>
<feature type="transmembrane region" description="Helical" evidence="8">
    <location>
        <begin position="68"/>
        <end position="86"/>
    </location>
</feature>
<keyword evidence="6 8" id="KW-0472">Membrane</keyword>
<dbReference type="Pfam" id="PF02659">
    <property type="entry name" value="Mntp"/>
    <property type="match status" value="1"/>
</dbReference>
<evidence type="ECO:0000313" key="10">
    <source>
        <dbReference type="Proteomes" id="UP000823611"/>
    </source>
</evidence>
<evidence type="ECO:0000256" key="6">
    <source>
        <dbReference type="ARBA" id="ARBA00023136"/>
    </source>
</evidence>
<accession>A0A9D9DUK3</accession>
<dbReference type="InterPro" id="IPR022929">
    <property type="entry name" value="Put_MntP"/>
</dbReference>
<keyword evidence="7 8" id="KW-0464">Manganese</keyword>
<comment type="function">
    <text evidence="8">Probably functions as a manganese efflux pump.</text>
</comment>
<feature type="transmembrane region" description="Helical" evidence="8">
    <location>
        <begin position="164"/>
        <end position="181"/>
    </location>
</feature>
<protein>
    <recommendedName>
        <fullName evidence="8">Putative manganese efflux pump MntP</fullName>
    </recommendedName>
</protein>